<organism evidence="1 2">
    <name type="scientific">Persicimonas caeni</name>
    <dbReference type="NCBI Taxonomy" id="2292766"/>
    <lineage>
        <taxon>Bacteria</taxon>
        <taxon>Deltaproteobacteria</taxon>
        <taxon>Bradymonadales</taxon>
        <taxon>Bradymonadaceae</taxon>
        <taxon>Persicimonas</taxon>
    </lineage>
</organism>
<sequence>MLREIISESEWKDVREFLSPRIFSVVPLRKATRQFRKISSNYFDRAACEHALAHRQEWLDRKQLPVVLRSTHTVPLGDGALGGQRALEIYFHQLFYGHIAVLDMRYERFGGINGKVEWAPQPFYVEWDSEFQEAIQDMYLGFYCEDEDRYDRGLEGMGLMCAGDIFLEHFGGEEHEVSFKIHDFIETFRNTLHRCKKSKEKAHPNLIPLGIFIVTLYDQLEKLGGSYNPHKAFFEAVDVDEF</sequence>
<name>A0A4Y6PZ23_PERCE</name>
<dbReference type="RefSeq" id="WP_141200022.1">
    <property type="nucleotide sequence ID" value="NZ_CP041186.1"/>
</dbReference>
<dbReference type="EMBL" id="CP041186">
    <property type="protein sequence ID" value="QDG53568.1"/>
    <property type="molecule type" value="Genomic_DNA"/>
</dbReference>
<keyword evidence="2" id="KW-1185">Reference proteome</keyword>
<evidence type="ECO:0000313" key="1">
    <source>
        <dbReference type="EMBL" id="QDG53568.1"/>
    </source>
</evidence>
<protein>
    <submittedName>
        <fullName evidence="1">Uncharacterized protein</fullName>
    </submittedName>
</protein>
<accession>A0A4Y6PZ23</accession>
<accession>A0A5B8YGS5</accession>
<dbReference type="AlphaFoldDB" id="A0A4Y6PZ23"/>
<reference evidence="1 2" key="1">
    <citation type="submission" date="2019-06" db="EMBL/GenBank/DDBJ databases">
        <title>Persicimonas caeni gen. nov., sp. nov., a predatory bacterium isolated from solar saltern.</title>
        <authorList>
            <person name="Wang S."/>
        </authorList>
    </citation>
    <scope>NUCLEOTIDE SEQUENCE [LARGE SCALE GENOMIC DNA]</scope>
    <source>
        <strain evidence="1 2">YN101</strain>
    </source>
</reference>
<evidence type="ECO:0000313" key="2">
    <source>
        <dbReference type="Proteomes" id="UP000315995"/>
    </source>
</evidence>
<dbReference type="Proteomes" id="UP000315995">
    <property type="component" value="Chromosome"/>
</dbReference>
<dbReference type="OrthoDB" id="9782091at2"/>
<proteinExistence type="predicted"/>
<gene>
    <name evidence="1" type="ORF">FIV42_23330</name>
</gene>